<dbReference type="Pfam" id="PF06574">
    <property type="entry name" value="FAD_syn"/>
    <property type="match status" value="1"/>
</dbReference>
<dbReference type="PANTHER" id="PTHR22749">
    <property type="entry name" value="RIBOFLAVIN KINASE/FMN ADENYLYLTRANSFERASE"/>
    <property type="match status" value="1"/>
</dbReference>
<keyword evidence="9 14" id="KW-0274">FAD</keyword>
<dbReference type="KEGG" id="skn:SKUN_00714"/>
<keyword evidence="7 14" id="KW-0547">Nucleotide-binding</keyword>
<evidence type="ECO:0000256" key="11">
    <source>
        <dbReference type="ARBA" id="ARBA00023268"/>
    </source>
</evidence>
<dbReference type="InterPro" id="IPR015864">
    <property type="entry name" value="FAD_synthase"/>
</dbReference>
<dbReference type="Gene3D" id="3.40.50.620">
    <property type="entry name" value="HUPs"/>
    <property type="match status" value="1"/>
</dbReference>
<evidence type="ECO:0000256" key="3">
    <source>
        <dbReference type="ARBA" id="ARBA00022630"/>
    </source>
</evidence>
<evidence type="ECO:0000256" key="12">
    <source>
        <dbReference type="ARBA" id="ARBA00047880"/>
    </source>
</evidence>
<comment type="catalytic activity">
    <reaction evidence="12 14">
        <text>riboflavin + ATP = FMN + ADP + H(+)</text>
        <dbReference type="Rhea" id="RHEA:14357"/>
        <dbReference type="ChEBI" id="CHEBI:15378"/>
        <dbReference type="ChEBI" id="CHEBI:30616"/>
        <dbReference type="ChEBI" id="CHEBI:57986"/>
        <dbReference type="ChEBI" id="CHEBI:58210"/>
        <dbReference type="ChEBI" id="CHEBI:456216"/>
        <dbReference type="EC" id="2.7.1.26"/>
    </reaction>
</comment>
<dbReference type="GO" id="GO:0006747">
    <property type="term" value="P:FAD biosynthetic process"/>
    <property type="evidence" value="ECO:0007669"/>
    <property type="project" value="UniProtKB-UniRule"/>
</dbReference>
<gene>
    <name evidence="16" type="ORF">SKUN_00714</name>
</gene>
<dbReference type="STRING" id="273035.SKUN_00714"/>
<dbReference type="RefSeq" id="WP_053390845.1">
    <property type="nucleotide sequence ID" value="NZ_CP010899.1"/>
</dbReference>
<accession>A0A0K2JG82</accession>
<dbReference type="Gene3D" id="2.40.30.30">
    <property type="entry name" value="Riboflavin kinase-like"/>
    <property type="match status" value="1"/>
</dbReference>
<evidence type="ECO:0000256" key="10">
    <source>
        <dbReference type="ARBA" id="ARBA00022840"/>
    </source>
</evidence>
<dbReference type="GO" id="GO:0009398">
    <property type="term" value="P:FMN biosynthetic process"/>
    <property type="evidence" value="ECO:0007669"/>
    <property type="project" value="UniProtKB-UniRule"/>
</dbReference>
<dbReference type="InterPro" id="IPR015865">
    <property type="entry name" value="Riboflavin_kinase_bac/euk"/>
</dbReference>
<comment type="similarity">
    <text evidence="14">Belongs to the ribF family.</text>
</comment>
<evidence type="ECO:0000259" key="15">
    <source>
        <dbReference type="SMART" id="SM00904"/>
    </source>
</evidence>
<dbReference type="GO" id="GO:0003919">
    <property type="term" value="F:FMN adenylyltransferase activity"/>
    <property type="evidence" value="ECO:0007669"/>
    <property type="project" value="UniProtKB-UniRule"/>
</dbReference>
<keyword evidence="10 14" id="KW-0067">ATP-binding</keyword>
<dbReference type="Pfam" id="PF01687">
    <property type="entry name" value="Flavokinase"/>
    <property type="match status" value="1"/>
</dbReference>
<keyword evidence="3 14" id="KW-0285">Flavoprotein</keyword>
<dbReference type="InterPro" id="IPR023468">
    <property type="entry name" value="Riboflavin_kinase"/>
</dbReference>
<evidence type="ECO:0000313" key="16">
    <source>
        <dbReference type="EMBL" id="ALA97605.1"/>
    </source>
</evidence>
<protein>
    <recommendedName>
        <fullName evidence="14">Riboflavin biosynthesis protein</fullName>
    </recommendedName>
    <domain>
        <recommendedName>
            <fullName evidence="14">Riboflavin kinase</fullName>
            <ecNumber evidence="14">2.7.1.26</ecNumber>
        </recommendedName>
        <alternativeName>
            <fullName evidence="14">Flavokinase</fullName>
        </alternativeName>
    </domain>
    <domain>
        <recommendedName>
            <fullName evidence="14">FMN adenylyltransferase</fullName>
            <ecNumber evidence="14">2.7.7.2</ecNumber>
        </recommendedName>
        <alternativeName>
            <fullName evidence="14">FAD pyrophosphorylase</fullName>
        </alternativeName>
        <alternativeName>
            <fullName evidence="14">FAD synthase</fullName>
        </alternativeName>
    </domain>
</protein>
<evidence type="ECO:0000256" key="4">
    <source>
        <dbReference type="ARBA" id="ARBA00022643"/>
    </source>
</evidence>
<dbReference type="AlphaFoldDB" id="A0A0K2JG82"/>
<dbReference type="OrthoDB" id="9803667at2"/>
<dbReference type="SMART" id="SM00904">
    <property type="entry name" value="Flavokinase"/>
    <property type="match status" value="1"/>
</dbReference>
<comment type="pathway">
    <text evidence="1 14">Cofactor biosynthesis; FAD biosynthesis; FAD from FMN: step 1/1.</text>
</comment>
<evidence type="ECO:0000256" key="13">
    <source>
        <dbReference type="ARBA" id="ARBA00049494"/>
    </source>
</evidence>
<dbReference type="InterPro" id="IPR023465">
    <property type="entry name" value="Riboflavin_kinase_dom_sf"/>
</dbReference>
<organism evidence="16 17">
    <name type="scientific">Spiroplasma kunkelii CR2-3x</name>
    <dbReference type="NCBI Taxonomy" id="273035"/>
    <lineage>
        <taxon>Bacteria</taxon>
        <taxon>Bacillati</taxon>
        <taxon>Mycoplasmatota</taxon>
        <taxon>Mollicutes</taxon>
        <taxon>Entomoplasmatales</taxon>
        <taxon>Spiroplasmataceae</taxon>
        <taxon>Spiroplasma</taxon>
    </lineage>
</organism>
<keyword evidence="8 14" id="KW-0418">Kinase</keyword>
<evidence type="ECO:0000256" key="5">
    <source>
        <dbReference type="ARBA" id="ARBA00022679"/>
    </source>
</evidence>
<comment type="catalytic activity">
    <reaction evidence="13 14">
        <text>FMN + ATP + H(+) = FAD + diphosphate</text>
        <dbReference type="Rhea" id="RHEA:17237"/>
        <dbReference type="ChEBI" id="CHEBI:15378"/>
        <dbReference type="ChEBI" id="CHEBI:30616"/>
        <dbReference type="ChEBI" id="CHEBI:33019"/>
        <dbReference type="ChEBI" id="CHEBI:57692"/>
        <dbReference type="ChEBI" id="CHEBI:58210"/>
        <dbReference type="EC" id="2.7.7.2"/>
    </reaction>
</comment>
<proteinExistence type="inferred from homology"/>
<feature type="domain" description="Riboflavin kinase" evidence="15">
    <location>
        <begin position="173"/>
        <end position="292"/>
    </location>
</feature>
<dbReference type="UniPathway" id="UPA00276">
    <property type="reaction ID" value="UER00406"/>
</dbReference>
<evidence type="ECO:0000256" key="9">
    <source>
        <dbReference type="ARBA" id="ARBA00022827"/>
    </source>
</evidence>
<dbReference type="EMBL" id="CP010899">
    <property type="protein sequence ID" value="ALA97605.1"/>
    <property type="molecule type" value="Genomic_DNA"/>
</dbReference>
<dbReference type="PANTHER" id="PTHR22749:SF6">
    <property type="entry name" value="RIBOFLAVIN KINASE"/>
    <property type="match status" value="1"/>
</dbReference>
<evidence type="ECO:0000256" key="7">
    <source>
        <dbReference type="ARBA" id="ARBA00022741"/>
    </source>
</evidence>
<dbReference type="PIRSF" id="PIRSF004491">
    <property type="entry name" value="FAD_Synth"/>
    <property type="match status" value="1"/>
</dbReference>
<dbReference type="EC" id="2.7.7.2" evidence="14"/>
<dbReference type="SUPFAM" id="SSF82114">
    <property type="entry name" value="Riboflavin kinase-like"/>
    <property type="match status" value="1"/>
</dbReference>
<keyword evidence="4 14" id="KW-0288">FMN</keyword>
<evidence type="ECO:0000256" key="6">
    <source>
        <dbReference type="ARBA" id="ARBA00022695"/>
    </source>
</evidence>
<keyword evidence="11" id="KW-0511">Multifunctional enzyme</keyword>
<sequence>MKILVWNKPSYKKPKVACLGLFDGFHQGHLKLITRLMEIKKQYNLATLFFTMSQSVSDFFQQTNTKIVDNHSKQQIVEKLGFNYYLEVSLNTAFINLSAQQFLTILKKQFNVIKIVIGSDFRFGKNRKGDFNDIIAFSGQENVYLINRQNNLFSSTIIRNFLLKYDLASANKLLYEDYNLRGEVKPGKQLGRKINFPTANIYLPQKVILPYGVYVTETLARGKIYLSMTSYRLFEGKEVVETYLLNANLDLYGQEIIVYFKKYLRENIKINNLVELVTLLEQDLVNTLAFFAKKA</sequence>
<evidence type="ECO:0000256" key="14">
    <source>
        <dbReference type="PIRNR" id="PIRNR004491"/>
    </source>
</evidence>
<dbReference type="GO" id="GO:0008531">
    <property type="term" value="F:riboflavin kinase activity"/>
    <property type="evidence" value="ECO:0007669"/>
    <property type="project" value="UniProtKB-UniRule"/>
</dbReference>
<dbReference type="InterPro" id="IPR014729">
    <property type="entry name" value="Rossmann-like_a/b/a_fold"/>
</dbReference>
<dbReference type="InterPro" id="IPR002606">
    <property type="entry name" value="Riboflavin_kinase_bac"/>
</dbReference>
<keyword evidence="5 14" id="KW-0808">Transferase</keyword>
<keyword evidence="6 14" id="KW-0548">Nucleotidyltransferase</keyword>
<dbReference type="SUPFAM" id="SSF52374">
    <property type="entry name" value="Nucleotidylyl transferase"/>
    <property type="match status" value="1"/>
</dbReference>
<evidence type="ECO:0000256" key="8">
    <source>
        <dbReference type="ARBA" id="ARBA00022777"/>
    </source>
</evidence>
<evidence type="ECO:0000313" key="17">
    <source>
        <dbReference type="Proteomes" id="UP000062963"/>
    </source>
</evidence>
<name>A0A0K2JG82_SPIKU</name>
<dbReference type="UniPathway" id="UPA00277">
    <property type="reaction ID" value="UER00407"/>
</dbReference>
<evidence type="ECO:0000256" key="1">
    <source>
        <dbReference type="ARBA" id="ARBA00004726"/>
    </source>
</evidence>
<comment type="pathway">
    <text evidence="2 14">Cofactor biosynthesis; FMN biosynthesis; FMN from riboflavin (ATP route): step 1/1.</text>
</comment>
<dbReference type="PATRIC" id="fig|273035.7.peg.868"/>
<dbReference type="GO" id="GO:0009231">
    <property type="term" value="P:riboflavin biosynthetic process"/>
    <property type="evidence" value="ECO:0007669"/>
    <property type="project" value="InterPro"/>
</dbReference>
<keyword evidence="17" id="KW-1185">Reference proteome</keyword>
<evidence type="ECO:0000256" key="2">
    <source>
        <dbReference type="ARBA" id="ARBA00005201"/>
    </source>
</evidence>
<dbReference type="Proteomes" id="UP000062963">
    <property type="component" value="Chromosome"/>
</dbReference>
<reference evidence="16 17" key="1">
    <citation type="journal article" date="2015" name="Genome Announc.">
        <title>Complete Genome Sequence of Spiroplasma kunkelii Strain CR2-3x, Causal Agent of Corn Stunt Disease in Zea mays L.</title>
        <authorList>
            <person name="Davis R.E."/>
            <person name="Shao J."/>
            <person name="Dally E.L."/>
            <person name="Zhao Y."/>
            <person name="Gasparich G.E."/>
            <person name="Gaynor B.J."/>
            <person name="Athey J.C."/>
            <person name="Harrison N.A."/>
            <person name="Donofrio N."/>
        </authorList>
    </citation>
    <scope>NUCLEOTIDE SEQUENCE [LARGE SCALE GENOMIC DNA]</scope>
    <source>
        <strain evidence="16 17">CR2-3x</strain>
    </source>
</reference>
<dbReference type="GO" id="GO:0005524">
    <property type="term" value="F:ATP binding"/>
    <property type="evidence" value="ECO:0007669"/>
    <property type="project" value="UniProtKB-UniRule"/>
</dbReference>
<dbReference type="EC" id="2.7.1.26" evidence="14"/>